<feature type="compositionally biased region" description="Basic and acidic residues" evidence="3">
    <location>
        <begin position="29"/>
        <end position="39"/>
    </location>
</feature>
<feature type="coiled-coil region" evidence="2">
    <location>
        <begin position="458"/>
        <end position="504"/>
    </location>
</feature>
<feature type="domain" description="SPK" evidence="4">
    <location>
        <begin position="343"/>
        <end position="457"/>
    </location>
</feature>
<protein>
    <recommendedName>
        <fullName evidence="4">SPK domain-containing protein</fullName>
    </recommendedName>
</protein>
<feature type="compositionally biased region" description="Polar residues" evidence="3">
    <location>
        <begin position="40"/>
        <end position="56"/>
    </location>
</feature>
<dbReference type="SUPFAM" id="SSF46689">
    <property type="entry name" value="Homeodomain-like"/>
    <property type="match status" value="1"/>
</dbReference>
<dbReference type="InterPro" id="IPR053367">
    <property type="entry name" value="G-alpha_activating_GEF"/>
</dbReference>
<dbReference type="InterPro" id="IPR006570">
    <property type="entry name" value="SPK_dom"/>
</dbReference>
<dbReference type="GO" id="GO:0005634">
    <property type="term" value="C:nucleus"/>
    <property type="evidence" value="ECO:0007669"/>
    <property type="project" value="UniProtKB-SubCell"/>
</dbReference>
<keyword evidence="6" id="KW-1185">Reference proteome</keyword>
<organism evidence="6">
    <name type="scientific">Caenorhabditis brenneri</name>
    <name type="common">Nematode worm</name>
    <dbReference type="NCBI Taxonomy" id="135651"/>
    <lineage>
        <taxon>Eukaryota</taxon>
        <taxon>Metazoa</taxon>
        <taxon>Ecdysozoa</taxon>
        <taxon>Nematoda</taxon>
        <taxon>Chromadorea</taxon>
        <taxon>Rhabditida</taxon>
        <taxon>Rhabditina</taxon>
        <taxon>Rhabditomorpha</taxon>
        <taxon>Rhabditoidea</taxon>
        <taxon>Rhabditidae</taxon>
        <taxon>Peloderinae</taxon>
        <taxon>Caenorhabditis</taxon>
    </lineage>
</organism>
<evidence type="ECO:0000313" key="6">
    <source>
        <dbReference type="Proteomes" id="UP000008068"/>
    </source>
</evidence>
<reference evidence="6" key="1">
    <citation type="submission" date="2011-07" db="EMBL/GenBank/DDBJ databases">
        <authorList>
            <consortium name="Caenorhabditis brenneri Sequencing and Analysis Consortium"/>
            <person name="Wilson R.K."/>
        </authorList>
    </citation>
    <scope>NUCLEOTIDE SEQUENCE [LARGE SCALE GENOMIC DNA]</scope>
    <source>
        <strain evidence="6">PB2801</strain>
    </source>
</reference>
<dbReference type="eggNOG" id="ENOG502TGTM">
    <property type="taxonomic scope" value="Eukaryota"/>
</dbReference>
<proteinExistence type="predicted"/>
<evidence type="ECO:0000259" key="4">
    <source>
        <dbReference type="SMART" id="SM00583"/>
    </source>
</evidence>
<accession>G0MMX1</accession>
<sequence length="1100" mass="125691">MQRQSSRKPKPIQREGFVKLTSNLINKLEEDLKREREANSGENSPSDLPSTSSATDPSRRPTPPPYMKRCNDSFTPEGSQAIFNFILGRIRSKNPNRFGRVAKSFNQYARQLHFYEGISLLDKVDLYYALDIKPDPSIRQRLIQNFEVHFDDSGLIAGSDLLHHWDLVHPDSEPEYDEDGFTGDYDGNRYTEHDDGLMWQFIVDDVNADNVREKYNSYVWNQFKKKNKGYSRIDRVADSYKMRFDRILLPNLHKMPFDLVTKAVLYYKLGVAVPMEFRSTILEETSATLDEEGFIADFPDCPDQIVLQSHPYNTVIGITSTSRLSTLKAPTTWADTVPYTPEEDKQIWQYIVWRTRVNGKCQKIKEKMSGWAFWKQFQRDCPTERTWKSLSEHFMEDLRGTIMDLHYDLKTKIELYFALSVPVEEETLREFQTIAVVVLAKGYIIKYAAGRKFSIGRKDNVTIDEKELEDLIHNEEEKCKQSFLEMMECERKREEEEEMKALEHLPNNERFPYLNFPQRSQEACRKRKQWTSAVVDESKKAKPHTPEPIASMVPKVEEAIIEEQKPTDIRLAPKDVKLEPVVQDFPFKIEENIMVQAPASPSPPPTLSPNIVPYTSDLARHPVPYCPRIKKHKPVFPPPRKGPPPVYAPPPIHRGPPPPYVGQFDTRLRDFMNSDRAINRTVGGAIPERRGTPPPYIGIHQRTASVKPSMEVERPAEVEKVAVGPLAAVQADGKIVVAHVVPAPAYPVEKSAVARPSGPGIPYTKPSQRKKAPVAPAQPVKQSWPSTLRIVQGRQMTVLNREPERQESMTPPPVLRPFDDNIDDTSAPEMPKMEEPEPEVKTETPDATGSTEEVATAPVEVEEPNPEPFIKIEMPEDMEQLTAAVLATMVPVEETKPDVGEGLFQDDGTERLFFDDFEQDPVDYQGPSTSRHVPYTGRPVKSNVPVRGVLPPRPSSPVPYQGWKKGPRAGRPPKQQTLTEEQREQNRRDLELRVAERVPNFQIKPALLLAATIPEIRSTEDKNPPKYFRSQKPEDRIKRAFGDVEEHLKTFTKEMEAIRPHLTKKERESCMYKLMEVAKGLRNDAKMSLVKGHPNPNLPE</sequence>
<name>G0MMX1_CAEBE</name>
<dbReference type="PANTHER" id="PTHR38627">
    <property type="entry name" value="GA BINDING AND ACTIVATING AND SPK (SPK) DOMAIN CONTAINING-RELATED"/>
    <property type="match status" value="1"/>
</dbReference>
<dbReference type="PANTHER" id="PTHR38627:SF1">
    <property type="entry name" value="G-PROTEIN ALPHA SUBUNIT ACTIVATING PROTEIN GBAS-1-RELATED"/>
    <property type="match status" value="1"/>
</dbReference>
<gene>
    <name evidence="5" type="ORF">CAEBREN_06145</name>
</gene>
<dbReference type="FunCoup" id="G0MMX1">
    <property type="interactions" value="707"/>
</dbReference>
<feature type="region of interest" description="Disordered" evidence="3">
    <location>
        <begin position="1"/>
        <end position="20"/>
    </location>
</feature>
<dbReference type="Pfam" id="PF04435">
    <property type="entry name" value="SPK"/>
    <property type="match status" value="2"/>
</dbReference>
<dbReference type="AlphaFoldDB" id="G0MMX1"/>
<dbReference type="OrthoDB" id="5875512at2759"/>
<feature type="region of interest" description="Disordered" evidence="3">
    <location>
        <begin position="29"/>
        <end position="73"/>
    </location>
</feature>
<evidence type="ECO:0000256" key="2">
    <source>
        <dbReference type="SAM" id="Coils"/>
    </source>
</evidence>
<feature type="compositionally biased region" description="Basic and acidic residues" evidence="3">
    <location>
        <begin position="831"/>
        <end position="844"/>
    </location>
</feature>
<dbReference type="SMART" id="SM00583">
    <property type="entry name" value="SPK"/>
    <property type="match status" value="1"/>
</dbReference>
<feature type="compositionally biased region" description="Basic residues" evidence="3">
    <location>
        <begin position="1"/>
        <end position="11"/>
    </location>
</feature>
<evidence type="ECO:0000256" key="1">
    <source>
        <dbReference type="ARBA" id="ARBA00004123"/>
    </source>
</evidence>
<evidence type="ECO:0000313" key="5">
    <source>
        <dbReference type="EMBL" id="EGT37497.1"/>
    </source>
</evidence>
<feature type="region of interest" description="Disordered" evidence="3">
    <location>
        <begin position="751"/>
        <end position="783"/>
    </location>
</feature>
<comment type="subcellular location">
    <subcellularLocation>
        <location evidence="1">Nucleus</location>
    </subcellularLocation>
</comment>
<feature type="region of interest" description="Disordered" evidence="3">
    <location>
        <begin position="799"/>
        <end position="857"/>
    </location>
</feature>
<dbReference type="InterPro" id="IPR009057">
    <property type="entry name" value="Homeodomain-like_sf"/>
</dbReference>
<dbReference type="InParanoid" id="G0MMX1"/>
<dbReference type="EMBL" id="GL379802">
    <property type="protein sequence ID" value="EGT37497.1"/>
    <property type="molecule type" value="Genomic_DNA"/>
</dbReference>
<dbReference type="Proteomes" id="UP000008068">
    <property type="component" value="Unassembled WGS sequence"/>
</dbReference>
<dbReference type="STRING" id="135651.G0MMX1"/>
<keyword evidence="2" id="KW-0175">Coiled coil</keyword>
<dbReference type="Gene3D" id="1.10.10.60">
    <property type="entry name" value="Homeodomain-like"/>
    <property type="match status" value="1"/>
</dbReference>
<dbReference type="HOGENOM" id="CLU_283322_0_0_1"/>
<evidence type="ECO:0000256" key="3">
    <source>
        <dbReference type="SAM" id="MobiDB-lite"/>
    </source>
</evidence>
<feature type="region of interest" description="Disordered" evidence="3">
    <location>
        <begin position="921"/>
        <end position="987"/>
    </location>
</feature>